<dbReference type="InterPro" id="IPR007197">
    <property type="entry name" value="rSAM"/>
</dbReference>
<feature type="binding site" evidence="12">
    <location>
        <position position="270"/>
    </location>
    <ligand>
        <name>[4Fe-4S] cluster</name>
        <dbReference type="ChEBI" id="CHEBI:49883"/>
        <label>2</label>
        <note>4Fe-4S-substrate</note>
    </ligand>
</feature>
<organism evidence="14 15">
    <name type="scientific">Qipengyuania marisflavi</name>
    <dbReference type="NCBI Taxonomy" id="2486356"/>
    <lineage>
        <taxon>Bacteria</taxon>
        <taxon>Pseudomonadati</taxon>
        <taxon>Pseudomonadota</taxon>
        <taxon>Alphaproteobacteria</taxon>
        <taxon>Sphingomonadales</taxon>
        <taxon>Erythrobacteraceae</taxon>
        <taxon>Qipengyuania</taxon>
    </lineage>
</organism>
<evidence type="ECO:0000256" key="9">
    <source>
        <dbReference type="ARBA" id="ARBA00023150"/>
    </source>
</evidence>
<comment type="pathway">
    <text evidence="12">Cofactor biosynthesis; molybdopterin biosynthesis.</text>
</comment>
<dbReference type="GO" id="GO:0051539">
    <property type="term" value="F:4 iron, 4 sulfur cluster binding"/>
    <property type="evidence" value="ECO:0007669"/>
    <property type="project" value="UniProtKB-UniRule"/>
</dbReference>
<dbReference type="CDD" id="cd21117">
    <property type="entry name" value="Twitch_MoaA"/>
    <property type="match status" value="1"/>
</dbReference>
<evidence type="ECO:0000256" key="4">
    <source>
        <dbReference type="ARBA" id="ARBA00022723"/>
    </source>
</evidence>
<dbReference type="GO" id="GO:0061799">
    <property type="term" value="F:cyclic pyranopterin monophosphate synthase activity"/>
    <property type="evidence" value="ECO:0007669"/>
    <property type="project" value="TreeGrafter"/>
</dbReference>
<feature type="binding site" evidence="12">
    <location>
        <position position="96"/>
    </location>
    <ligand>
        <name>GTP</name>
        <dbReference type="ChEBI" id="CHEBI:37565"/>
    </ligand>
</feature>
<feature type="binding site" evidence="12">
    <location>
        <position position="190"/>
    </location>
    <ligand>
        <name>S-adenosyl-L-methionine</name>
        <dbReference type="ChEBI" id="CHEBI:59789"/>
    </ligand>
</feature>
<evidence type="ECO:0000256" key="12">
    <source>
        <dbReference type="HAMAP-Rule" id="MF_01225"/>
    </source>
</evidence>
<comment type="function">
    <text evidence="12">Catalyzes the cyclization of GTP to (8S)-3',8-cyclo-7,8-dihydroguanosine 5'-triphosphate.</text>
</comment>
<dbReference type="PANTHER" id="PTHR22960:SF0">
    <property type="entry name" value="MOLYBDENUM COFACTOR BIOSYNTHESIS PROTEIN 1"/>
    <property type="match status" value="1"/>
</dbReference>
<keyword evidence="10 12" id="KW-0456">Lyase</keyword>
<dbReference type="CDD" id="cd01335">
    <property type="entry name" value="Radical_SAM"/>
    <property type="match status" value="1"/>
</dbReference>
<dbReference type="EMBL" id="VCAO01000002">
    <property type="protein sequence ID" value="TMM48964.1"/>
    <property type="molecule type" value="Genomic_DNA"/>
</dbReference>
<dbReference type="UniPathway" id="UPA00344"/>
<dbReference type="InterPro" id="IPR050105">
    <property type="entry name" value="MoCo_biosynth_MoaA/MoaC"/>
</dbReference>
<evidence type="ECO:0000259" key="13">
    <source>
        <dbReference type="PROSITE" id="PS51918"/>
    </source>
</evidence>
<evidence type="ECO:0000313" key="14">
    <source>
        <dbReference type="EMBL" id="TMM48964.1"/>
    </source>
</evidence>
<feature type="binding site" evidence="12">
    <location>
        <position position="67"/>
    </location>
    <ligand>
        <name>S-adenosyl-L-methionine</name>
        <dbReference type="ChEBI" id="CHEBI:59789"/>
    </ligand>
</feature>
<dbReference type="Pfam" id="PF04055">
    <property type="entry name" value="Radical_SAM"/>
    <property type="match status" value="1"/>
</dbReference>
<dbReference type="SFLD" id="SFLDG01383">
    <property type="entry name" value="cyclic_pyranopterin_phosphate"/>
    <property type="match status" value="1"/>
</dbReference>
<feature type="binding site" evidence="12">
    <location>
        <position position="14"/>
    </location>
    <ligand>
        <name>GTP</name>
        <dbReference type="ChEBI" id="CHEBI:37565"/>
    </ligand>
</feature>
<dbReference type="PROSITE" id="PS51918">
    <property type="entry name" value="RADICAL_SAM"/>
    <property type="match status" value="1"/>
</dbReference>
<feature type="binding site" evidence="12">
    <location>
        <position position="63"/>
    </location>
    <ligand>
        <name>GTP</name>
        <dbReference type="ChEBI" id="CHEBI:37565"/>
    </ligand>
</feature>
<feature type="binding site" evidence="12">
    <location>
        <position position="253"/>
    </location>
    <ligand>
        <name>[4Fe-4S] cluster</name>
        <dbReference type="ChEBI" id="CHEBI:49883"/>
        <label>2</label>
        <note>4Fe-4S-substrate</note>
    </ligand>
</feature>
<dbReference type="GO" id="GO:0005525">
    <property type="term" value="F:GTP binding"/>
    <property type="evidence" value="ECO:0007669"/>
    <property type="project" value="UniProtKB-UniRule"/>
</dbReference>
<dbReference type="Pfam" id="PF06463">
    <property type="entry name" value="Mob_synth_C"/>
    <property type="match status" value="1"/>
</dbReference>
<name>A0A5S3P941_9SPHN</name>
<dbReference type="SFLD" id="SFLDS00029">
    <property type="entry name" value="Radical_SAM"/>
    <property type="match status" value="1"/>
</dbReference>
<feature type="domain" description="Radical SAM core" evidence="13">
    <location>
        <begin position="5"/>
        <end position="230"/>
    </location>
</feature>
<comment type="subunit">
    <text evidence="12">Monomer and homodimer.</text>
</comment>
<dbReference type="InterPro" id="IPR058240">
    <property type="entry name" value="rSAM_sf"/>
</dbReference>
<feature type="binding site" evidence="12">
    <location>
        <position position="21"/>
    </location>
    <ligand>
        <name>[4Fe-4S] cluster</name>
        <dbReference type="ChEBI" id="CHEBI:49883"/>
        <label>1</label>
        <note>4Fe-4S-S-AdoMet</note>
    </ligand>
</feature>
<keyword evidence="4 12" id="KW-0479">Metal-binding</keyword>
<keyword evidence="7 12" id="KW-0411">Iron-sulfur</keyword>
<feature type="binding site" evidence="12">
    <location>
        <position position="25"/>
    </location>
    <ligand>
        <name>[4Fe-4S] cluster</name>
        <dbReference type="ChEBI" id="CHEBI:49883"/>
        <label>1</label>
        <note>4Fe-4S-S-AdoMet</note>
    </ligand>
</feature>
<comment type="similarity">
    <text evidence="12">Belongs to the radical SAM superfamily. MoaA family.</text>
</comment>
<feature type="binding site" evidence="12">
    <location>
        <position position="256"/>
    </location>
    <ligand>
        <name>[4Fe-4S] cluster</name>
        <dbReference type="ChEBI" id="CHEBI:49883"/>
        <label>2</label>
        <note>4Fe-4S-substrate</note>
    </ligand>
</feature>
<feature type="binding site" evidence="12">
    <location>
        <begin position="258"/>
        <end position="260"/>
    </location>
    <ligand>
        <name>GTP</name>
        <dbReference type="ChEBI" id="CHEBI:37565"/>
    </ligand>
</feature>
<dbReference type="NCBIfam" id="TIGR02666">
    <property type="entry name" value="moaA"/>
    <property type="match status" value="1"/>
</dbReference>
<keyword evidence="6 12" id="KW-0408">Iron</keyword>
<evidence type="ECO:0000256" key="10">
    <source>
        <dbReference type="ARBA" id="ARBA00023239"/>
    </source>
</evidence>
<dbReference type="InterPro" id="IPR040064">
    <property type="entry name" value="MoaA-like"/>
</dbReference>
<comment type="catalytic activity">
    <reaction evidence="11 12">
        <text>GTP + AH2 + S-adenosyl-L-methionine = (8S)-3',8-cyclo-7,8-dihydroguanosine 5'-triphosphate + 5'-deoxyadenosine + L-methionine + A + H(+)</text>
        <dbReference type="Rhea" id="RHEA:49576"/>
        <dbReference type="ChEBI" id="CHEBI:13193"/>
        <dbReference type="ChEBI" id="CHEBI:15378"/>
        <dbReference type="ChEBI" id="CHEBI:17319"/>
        <dbReference type="ChEBI" id="CHEBI:17499"/>
        <dbReference type="ChEBI" id="CHEBI:37565"/>
        <dbReference type="ChEBI" id="CHEBI:57844"/>
        <dbReference type="ChEBI" id="CHEBI:59789"/>
        <dbReference type="ChEBI" id="CHEBI:131766"/>
        <dbReference type="EC" id="4.1.99.22"/>
    </reaction>
</comment>
<keyword evidence="2 12" id="KW-0004">4Fe-4S</keyword>
<protein>
    <recommendedName>
        <fullName evidence="1 12">GTP 3',8-cyclase</fullName>
        <ecNumber evidence="1 12">4.1.99.22</ecNumber>
    </recommendedName>
    <alternativeName>
        <fullName evidence="12">Molybdenum cofactor biosynthesis protein A</fullName>
    </alternativeName>
</protein>
<evidence type="ECO:0000256" key="8">
    <source>
        <dbReference type="ARBA" id="ARBA00023134"/>
    </source>
</evidence>
<comment type="caution">
    <text evidence="14">The sequence shown here is derived from an EMBL/GenBank/DDBJ whole genome shotgun (WGS) entry which is preliminary data.</text>
</comment>
<keyword evidence="3 12" id="KW-0949">S-adenosyl-L-methionine</keyword>
<feature type="binding site" evidence="12">
    <location>
        <position position="28"/>
    </location>
    <ligand>
        <name>[4Fe-4S] cluster</name>
        <dbReference type="ChEBI" id="CHEBI:49883"/>
        <label>1</label>
        <note>4Fe-4S-S-AdoMet</note>
    </ligand>
</feature>
<evidence type="ECO:0000256" key="6">
    <source>
        <dbReference type="ARBA" id="ARBA00023004"/>
    </source>
</evidence>
<dbReference type="GO" id="GO:0061798">
    <property type="term" value="F:GTP 3',8'-cyclase activity"/>
    <property type="evidence" value="ECO:0007669"/>
    <property type="project" value="UniProtKB-UniRule"/>
</dbReference>
<dbReference type="AlphaFoldDB" id="A0A5S3P941"/>
<dbReference type="EC" id="4.1.99.22" evidence="1 12"/>
<reference evidence="14 15" key="1">
    <citation type="submission" date="2019-05" db="EMBL/GenBank/DDBJ databases">
        <title>Erythrobacter marisflavi sp. nov., isolated from isolated from water of an estuary environment.</title>
        <authorList>
            <person name="Yoon J.-H."/>
        </authorList>
    </citation>
    <scope>NUCLEOTIDE SEQUENCE [LARGE SCALE GENOMIC DNA]</scope>
    <source>
        <strain evidence="14 15">KEM-5</strain>
    </source>
</reference>
<dbReference type="InterPro" id="IPR013785">
    <property type="entry name" value="Aldolase_TIM"/>
</dbReference>
<feature type="binding site" evidence="12">
    <location>
        <position position="156"/>
    </location>
    <ligand>
        <name>GTP</name>
        <dbReference type="ChEBI" id="CHEBI:37565"/>
    </ligand>
</feature>
<evidence type="ECO:0000256" key="3">
    <source>
        <dbReference type="ARBA" id="ARBA00022691"/>
    </source>
</evidence>
<dbReference type="RefSeq" id="WP_138616998.1">
    <property type="nucleotide sequence ID" value="NZ_VCAO01000002.1"/>
</dbReference>
<dbReference type="OrthoDB" id="9763993at2"/>
<dbReference type="Proteomes" id="UP000309668">
    <property type="component" value="Unassembled WGS sequence"/>
</dbReference>
<proteinExistence type="inferred from homology"/>
<keyword evidence="9 12" id="KW-0501">Molybdenum cofactor biosynthesis</keyword>
<feature type="binding site" evidence="12">
    <location>
        <position position="27"/>
    </location>
    <ligand>
        <name>S-adenosyl-L-methionine</name>
        <dbReference type="ChEBI" id="CHEBI:59789"/>
    </ligand>
</feature>
<evidence type="ECO:0000256" key="7">
    <source>
        <dbReference type="ARBA" id="ARBA00023014"/>
    </source>
</evidence>
<evidence type="ECO:0000256" key="2">
    <source>
        <dbReference type="ARBA" id="ARBA00022485"/>
    </source>
</evidence>
<evidence type="ECO:0000256" key="5">
    <source>
        <dbReference type="ARBA" id="ARBA00022741"/>
    </source>
</evidence>
<comment type="cofactor">
    <cofactor evidence="12">
        <name>[4Fe-4S] cluster</name>
        <dbReference type="ChEBI" id="CHEBI:49883"/>
    </cofactor>
    <text evidence="12">Binds 2 [4Fe-4S] clusters. Binds 1 [4Fe-4S] cluster coordinated with 3 cysteines and an exchangeable S-adenosyl-L-methionine and 1 [4Fe-4S] cluster coordinated with 3 cysteines and the GTP-derived substrate.</text>
</comment>
<accession>A0A5S3P941</accession>
<evidence type="ECO:0000256" key="11">
    <source>
        <dbReference type="ARBA" id="ARBA00048697"/>
    </source>
</evidence>
<dbReference type="SFLD" id="SFLDG01067">
    <property type="entry name" value="SPASM/twitch_domain_containing"/>
    <property type="match status" value="1"/>
</dbReference>
<dbReference type="PROSITE" id="PS01305">
    <property type="entry name" value="MOAA_NIFB_PQQE"/>
    <property type="match status" value="1"/>
</dbReference>
<evidence type="ECO:0000256" key="1">
    <source>
        <dbReference type="ARBA" id="ARBA00012167"/>
    </source>
</evidence>
<dbReference type="GO" id="GO:0006777">
    <property type="term" value="P:Mo-molybdopterin cofactor biosynthetic process"/>
    <property type="evidence" value="ECO:0007669"/>
    <property type="project" value="UniProtKB-UniRule"/>
</dbReference>
<keyword evidence="8 12" id="KW-0342">GTP-binding</keyword>
<dbReference type="SMART" id="SM00729">
    <property type="entry name" value="Elp3"/>
    <property type="match status" value="1"/>
</dbReference>
<feature type="binding site" evidence="12">
    <location>
        <position position="120"/>
    </location>
    <ligand>
        <name>S-adenosyl-L-methionine</name>
        <dbReference type="ChEBI" id="CHEBI:59789"/>
    </ligand>
</feature>
<dbReference type="SUPFAM" id="SSF102114">
    <property type="entry name" value="Radical SAM enzymes"/>
    <property type="match status" value="1"/>
</dbReference>
<dbReference type="InterPro" id="IPR006638">
    <property type="entry name" value="Elp3/MiaA/NifB-like_rSAM"/>
</dbReference>
<sequence length="328" mass="35805">MLVDSFQRRVTYLRLSVTDRCDLRCSYCMPERMRFLPKSEVLSLEELYRLALAFIARGVTKVRLTGGEPLVRRDMIDLVRTLGRKLGHGLEELTLTTNGMQLGRYAGALAEAGVRRVNVSLDTLDRARFAALTRRDALDQVLAGIAAAKAAGLAVKLNTVALKGVNEHAIPSLIEWAHGQGHAVTLIEVMPLGEVDGDRIDHFLPLDAVHADLERRWTLAPSPASTGGPARYFDVTQTGGRLGMITPLSNNFCASCNRMRVTATGQLYPCLGGGERVDLRAALRDGTQRDVDAALDRALAIKPKRHNFAIRGPGEHPAQPRHMSVTGG</sequence>
<dbReference type="InterPro" id="IPR000385">
    <property type="entry name" value="MoaA_NifB_PqqE_Fe-S-bd_CS"/>
</dbReference>
<keyword evidence="15" id="KW-1185">Reference proteome</keyword>
<dbReference type="InterPro" id="IPR013483">
    <property type="entry name" value="MoaA"/>
</dbReference>
<dbReference type="GO" id="GO:0046872">
    <property type="term" value="F:metal ion binding"/>
    <property type="evidence" value="ECO:0007669"/>
    <property type="project" value="UniProtKB-KW"/>
</dbReference>
<gene>
    <name evidence="12 14" type="primary">moaA</name>
    <name evidence="14" type="ORF">FEV51_06190</name>
</gene>
<dbReference type="GO" id="GO:1904047">
    <property type="term" value="F:S-adenosyl-L-methionine binding"/>
    <property type="evidence" value="ECO:0007669"/>
    <property type="project" value="UniProtKB-UniRule"/>
</dbReference>
<dbReference type="InterPro" id="IPR010505">
    <property type="entry name" value="MoaA_twitch"/>
</dbReference>
<dbReference type="HAMAP" id="MF_01225_B">
    <property type="entry name" value="MoaA_B"/>
    <property type="match status" value="1"/>
</dbReference>
<dbReference type="SFLD" id="SFLDG01386">
    <property type="entry name" value="main_SPASM_domain-containing"/>
    <property type="match status" value="1"/>
</dbReference>
<evidence type="ECO:0000313" key="15">
    <source>
        <dbReference type="Proteomes" id="UP000309668"/>
    </source>
</evidence>
<keyword evidence="5 12" id="KW-0547">Nucleotide-binding</keyword>
<dbReference type="PANTHER" id="PTHR22960">
    <property type="entry name" value="MOLYBDOPTERIN COFACTOR SYNTHESIS PROTEIN A"/>
    <property type="match status" value="1"/>
</dbReference>
<dbReference type="Gene3D" id="3.20.20.70">
    <property type="entry name" value="Aldolase class I"/>
    <property type="match status" value="1"/>
</dbReference>